<dbReference type="Proteomes" id="UP000004754">
    <property type="component" value="Unassembled WGS sequence"/>
</dbReference>
<comment type="caution">
    <text evidence="1">The sequence shown here is derived from an EMBL/GenBank/DDBJ whole genome shotgun (WGS) entry which is preliminary data.</text>
</comment>
<organism evidence="1 2">
    <name type="scientific">Pseudoramibacter alactolyticus ATCC 23263</name>
    <dbReference type="NCBI Taxonomy" id="887929"/>
    <lineage>
        <taxon>Bacteria</taxon>
        <taxon>Bacillati</taxon>
        <taxon>Bacillota</taxon>
        <taxon>Clostridia</taxon>
        <taxon>Eubacteriales</taxon>
        <taxon>Eubacteriaceae</taxon>
        <taxon>Pseudoramibacter</taxon>
    </lineage>
</organism>
<accession>E6MHR3</accession>
<name>E6MHR3_9FIRM</name>
<sequence>MIACCLSILEWTKDYNLERKMLLLYEWKAAFLIACKRRENYL</sequence>
<dbReference type="HOGENOM" id="CLU_3256478_0_0_9"/>
<protein>
    <submittedName>
        <fullName evidence="1">Uncharacterized protein</fullName>
    </submittedName>
</protein>
<dbReference type="EMBL" id="AEQN01000021">
    <property type="protein sequence ID" value="EFV01385.1"/>
    <property type="molecule type" value="Genomic_DNA"/>
</dbReference>
<gene>
    <name evidence="1" type="ORF">HMP0721_1548</name>
</gene>
<evidence type="ECO:0000313" key="2">
    <source>
        <dbReference type="Proteomes" id="UP000004754"/>
    </source>
</evidence>
<keyword evidence="2" id="KW-1185">Reference proteome</keyword>
<dbReference type="STRING" id="887929.HMP0721_1548"/>
<reference evidence="1 2" key="1">
    <citation type="submission" date="2010-12" db="EMBL/GenBank/DDBJ databases">
        <authorList>
            <person name="Muzny D."/>
            <person name="Qin X."/>
            <person name="Deng J."/>
            <person name="Jiang H."/>
            <person name="Liu Y."/>
            <person name="Qu J."/>
            <person name="Song X.-Z."/>
            <person name="Zhang L."/>
            <person name="Thornton R."/>
            <person name="Coyle M."/>
            <person name="Francisco L."/>
            <person name="Jackson L."/>
            <person name="Javaid M."/>
            <person name="Korchina V."/>
            <person name="Kovar C."/>
            <person name="Mata R."/>
            <person name="Mathew T."/>
            <person name="Ngo R."/>
            <person name="Nguyen L."/>
            <person name="Nguyen N."/>
            <person name="Okwuonu G."/>
            <person name="Ongeri F."/>
            <person name="Pham C."/>
            <person name="Simmons D."/>
            <person name="Wilczek-Boney K."/>
            <person name="Hale W."/>
            <person name="Jakkamsetti A."/>
            <person name="Pham P."/>
            <person name="Ruth R."/>
            <person name="San Lucas F."/>
            <person name="Warren J."/>
            <person name="Zhang J."/>
            <person name="Zhao Z."/>
            <person name="Zhou C."/>
            <person name="Zhu D."/>
            <person name="Lee S."/>
            <person name="Bess C."/>
            <person name="Blankenburg K."/>
            <person name="Forbes L."/>
            <person name="Fu Q."/>
            <person name="Gubbala S."/>
            <person name="Hirani K."/>
            <person name="Jayaseelan J.C."/>
            <person name="Lara F."/>
            <person name="Munidasa M."/>
            <person name="Palculict T."/>
            <person name="Patil S."/>
            <person name="Pu L.-L."/>
            <person name="Saada N."/>
            <person name="Tang L."/>
            <person name="Weissenberger G."/>
            <person name="Zhu Y."/>
            <person name="Hemphill L."/>
            <person name="Shang Y."/>
            <person name="Youmans B."/>
            <person name="Ayvaz T."/>
            <person name="Ross M."/>
            <person name="Santibanez J."/>
            <person name="Aqrawi P."/>
            <person name="Gross S."/>
            <person name="Joshi V."/>
            <person name="Fowler G."/>
            <person name="Nazareth L."/>
            <person name="Reid J."/>
            <person name="Worley K."/>
            <person name="Petrosino J."/>
            <person name="Highlander S."/>
            <person name="Gibbs R."/>
        </authorList>
    </citation>
    <scope>NUCLEOTIDE SEQUENCE [LARGE SCALE GENOMIC DNA]</scope>
    <source>
        <strain evidence="1 2">ATCC 23263</strain>
    </source>
</reference>
<evidence type="ECO:0000313" key="1">
    <source>
        <dbReference type="EMBL" id="EFV01385.1"/>
    </source>
</evidence>
<proteinExistence type="predicted"/>
<dbReference type="AlphaFoldDB" id="E6MHR3"/>